<dbReference type="Gene3D" id="3.30.2090.10">
    <property type="entry name" value="Multidrug efflux transporter AcrB TolC docking domain, DN and DC subdomains"/>
    <property type="match status" value="2"/>
</dbReference>
<dbReference type="InterPro" id="IPR004764">
    <property type="entry name" value="MdtF-like"/>
</dbReference>
<dbReference type="Gene3D" id="3.30.70.1430">
    <property type="entry name" value="Multidrug efflux transporter AcrB pore domain"/>
    <property type="match status" value="2"/>
</dbReference>
<dbReference type="Gene3D" id="1.20.1640.10">
    <property type="entry name" value="Multidrug efflux transporter AcrB transmembrane domain"/>
    <property type="match status" value="2"/>
</dbReference>
<dbReference type="SUPFAM" id="SSF82714">
    <property type="entry name" value="Multidrug efflux transporter AcrB TolC docking domain, DN and DC subdomains"/>
    <property type="match status" value="2"/>
</dbReference>
<gene>
    <name evidence="10" type="primary">acrB</name>
    <name evidence="10" type="ORF">KM92DES2_12806</name>
</gene>
<keyword evidence="5" id="KW-0997">Cell inner membrane</keyword>
<keyword evidence="4" id="KW-1003">Cell membrane</keyword>
<dbReference type="PANTHER" id="PTHR32063">
    <property type="match status" value="1"/>
</dbReference>
<keyword evidence="6 9" id="KW-0812">Transmembrane</keyword>
<dbReference type="EMBL" id="FLUP01000001">
    <property type="protein sequence ID" value="SBW09876.1"/>
    <property type="molecule type" value="Genomic_DNA"/>
</dbReference>
<protein>
    <submittedName>
        <fullName evidence="10">Multidrug efflux system protein</fullName>
    </submittedName>
</protein>
<feature type="transmembrane region" description="Helical" evidence="9">
    <location>
        <begin position="12"/>
        <end position="32"/>
    </location>
</feature>
<evidence type="ECO:0000256" key="4">
    <source>
        <dbReference type="ARBA" id="ARBA00022475"/>
    </source>
</evidence>
<dbReference type="FunFam" id="1.20.1640.10:FF:000001">
    <property type="entry name" value="Efflux pump membrane transporter"/>
    <property type="match status" value="1"/>
</dbReference>
<evidence type="ECO:0000313" key="10">
    <source>
        <dbReference type="EMBL" id="SBW09876.1"/>
    </source>
</evidence>
<dbReference type="SUPFAM" id="SSF82866">
    <property type="entry name" value="Multidrug efflux transporter AcrB transmembrane domain"/>
    <property type="match status" value="2"/>
</dbReference>
<feature type="transmembrane region" description="Helical" evidence="9">
    <location>
        <begin position="340"/>
        <end position="359"/>
    </location>
</feature>
<dbReference type="InterPro" id="IPR001036">
    <property type="entry name" value="Acrflvin-R"/>
</dbReference>
<comment type="subcellular location">
    <subcellularLocation>
        <location evidence="1">Cell inner membrane</location>
        <topology evidence="1">Multi-pass membrane protein</topology>
    </subcellularLocation>
</comment>
<dbReference type="PANTHER" id="PTHR32063:SF13">
    <property type="entry name" value="MULTIDRUG EFFLUX PUMP SUBUNIT ACRB-RELATED"/>
    <property type="match status" value="1"/>
</dbReference>
<dbReference type="GO" id="GO:0042910">
    <property type="term" value="F:xenobiotic transmembrane transporter activity"/>
    <property type="evidence" value="ECO:0007669"/>
    <property type="project" value="TreeGrafter"/>
</dbReference>
<evidence type="ECO:0000256" key="5">
    <source>
        <dbReference type="ARBA" id="ARBA00022519"/>
    </source>
</evidence>
<organism evidence="10">
    <name type="scientific">uncultured Desulfovibrio sp</name>
    <dbReference type="NCBI Taxonomy" id="167968"/>
    <lineage>
        <taxon>Bacteria</taxon>
        <taxon>Pseudomonadati</taxon>
        <taxon>Thermodesulfobacteriota</taxon>
        <taxon>Desulfovibrionia</taxon>
        <taxon>Desulfovibrionales</taxon>
        <taxon>Desulfovibrionaceae</taxon>
        <taxon>Desulfovibrio</taxon>
        <taxon>environmental samples</taxon>
    </lineage>
</organism>
<feature type="transmembrane region" description="Helical" evidence="9">
    <location>
        <begin position="869"/>
        <end position="886"/>
    </location>
</feature>
<keyword evidence="7 9" id="KW-1133">Transmembrane helix</keyword>
<evidence type="ECO:0000256" key="1">
    <source>
        <dbReference type="ARBA" id="ARBA00004429"/>
    </source>
</evidence>
<dbReference type="FunFam" id="3.30.70.1430:FF:000001">
    <property type="entry name" value="Efflux pump membrane transporter"/>
    <property type="match status" value="1"/>
</dbReference>
<feature type="transmembrane region" description="Helical" evidence="9">
    <location>
        <begin position="1004"/>
        <end position="1026"/>
    </location>
</feature>
<dbReference type="SUPFAM" id="SSF82693">
    <property type="entry name" value="Multidrug efflux transporter AcrB pore domain, PN1, PN2, PC1 and PC2 subdomains"/>
    <property type="match status" value="4"/>
</dbReference>
<reference evidence="10" key="1">
    <citation type="submission" date="2016-04" db="EMBL/GenBank/DDBJ databases">
        <authorList>
            <person name="Evans L.H."/>
            <person name="Alamgir A."/>
            <person name="Owens N."/>
            <person name="Weber N.D."/>
            <person name="Virtaneva K."/>
            <person name="Barbian K."/>
            <person name="Babar A."/>
            <person name="Rosenke K."/>
        </authorList>
    </citation>
    <scope>NUCLEOTIDE SEQUENCE</scope>
    <source>
        <strain evidence="10">92-2</strain>
    </source>
</reference>
<feature type="transmembrane region" description="Helical" evidence="9">
    <location>
        <begin position="919"/>
        <end position="942"/>
    </location>
</feature>
<sequence length="1046" mass="111786">MAAFFINRPIFAWVIAIIIMLAGLLALGRLPVAHYPDIALPQISISAQYPGATASIVDRSVTQIIEQQIKGLDNLLHMKSTSSSSGGTEITLTFAAGTDADTAQVQVQNKVQQALSLLPDTVQRQGVQASKAVDNSFMTVAFYDASDTMRPNDISDYVASSLVDPLSRVQGVGAITLYGFQNAMRIWCDPDKMRQYKLNPQDVVAAVRAQNAQVAGGQVGEAPALPGQEINIAINASSSLETAEQFEQIQLRVEENGSAVLLKDVARIELNEESSMGTTFFNGHAGTGLAFKLSSGANVLQTTRGIKAELQSLAAFFPPGLKYAYADDRAPIVEKSIRSVVRTLFEAIALVVAVMFVFMQSYRATLIPAIAVPVVLLGVFAVFAATGFSINTLTMFGMVLAIGLLVDDAIVVVENVERLMRDEGLSPKEAALKSMRQITGALVGVAVVISAVFVPMAFMPGSTGAIFRQFSVTIVASMVLSVVVAIVLTPALCATMLRAHASGTGEGFFGRFNRWFAAFTERYSRGVSGMVRHPLRWGVVFAVLAAGCLASFMLLPSAFLPDEDQGILYVDVQLPPGASLERTEKIVKEVDAYFRNDEKDSIESVMCVIGWGFSGSGQNSAMVLPLLKDWSKRGPGQSAFDVMERATERFSSIAGAEIVVMSPPAVMELGTSSGFELELMDRGGKGHAALLNAKDALLESAAKSAAVASVRYSGMADTEQYDLLIDNSKAGAYGLTRAEINSAISAYWAGEYINDFSDKGRTKKVYFQAEPSVRSGIGDFRRFYLRNTKDEMVPFSSFIGVKSVLASPSLTRYQGIPSVKIEGAAAPGQSTGQAMVAMEKSAASLPPGFDYAWTGLSYQQRVSASQAPLLYAVSSIVVFLCLAALYESWTIPLAVLLAVPTGIVGALGGVYLRGMNNDIYLQIALLTIIGLSAKNSILIVEFAREMHRGGKDLVSATVEASRLRLRPIIMTSLCFILGVVPLALSSGAGSGAQNALGTAVLTGMITATGLGIYYTPLFFIVVTRFFSGKLRRKGPSAEPAAQQEQH</sequence>
<evidence type="ECO:0000256" key="6">
    <source>
        <dbReference type="ARBA" id="ARBA00022692"/>
    </source>
</evidence>
<dbReference type="Gene3D" id="3.30.70.1320">
    <property type="entry name" value="Multidrug efflux transporter AcrB pore domain like"/>
    <property type="match status" value="1"/>
</dbReference>
<dbReference type="NCBIfam" id="TIGR00915">
    <property type="entry name" value="2A0602"/>
    <property type="match status" value="1"/>
</dbReference>
<feature type="transmembrane region" description="Helical" evidence="9">
    <location>
        <begin position="470"/>
        <end position="493"/>
    </location>
</feature>
<feature type="transmembrane region" description="Helical" evidence="9">
    <location>
        <begin position="893"/>
        <end position="913"/>
    </location>
</feature>
<dbReference type="Pfam" id="PF00873">
    <property type="entry name" value="ACR_tran"/>
    <property type="match status" value="1"/>
</dbReference>
<comment type="similarity">
    <text evidence="2">Belongs to the resistance-nodulation-cell division (RND) (TC 2.A.6) family.</text>
</comment>
<feature type="transmembrane region" description="Helical" evidence="9">
    <location>
        <begin position="535"/>
        <end position="555"/>
    </location>
</feature>
<feature type="transmembrane region" description="Helical" evidence="9">
    <location>
        <begin position="437"/>
        <end position="458"/>
    </location>
</feature>
<dbReference type="NCBIfam" id="NF000282">
    <property type="entry name" value="RND_permease_1"/>
    <property type="match status" value="1"/>
</dbReference>
<dbReference type="Gene3D" id="3.30.70.1440">
    <property type="entry name" value="Multidrug efflux transporter AcrB pore domain"/>
    <property type="match status" value="1"/>
</dbReference>
<proteinExistence type="inferred from homology"/>
<name>A0A212KDV2_9BACT</name>
<evidence type="ECO:0000256" key="9">
    <source>
        <dbReference type="SAM" id="Phobius"/>
    </source>
</evidence>
<dbReference type="PRINTS" id="PR00702">
    <property type="entry name" value="ACRIFLAVINRP"/>
</dbReference>
<keyword evidence="8 9" id="KW-0472">Membrane</keyword>
<feature type="transmembrane region" description="Helical" evidence="9">
    <location>
        <begin position="963"/>
        <end position="984"/>
    </location>
</feature>
<evidence type="ECO:0000256" key="7">
    <source>
        <dbReference type="ARBA" id="ARBA00022989"/>
    </source>
</evidence>
<dbReference type="GO" id="GO:0009636">
    <property type="term" value="P:response to toxic substance"/>
    <property type="evidence" value="ECO:0007669"/>
    <property type="project" value="UniProtKB-ARBA"/>
</dbReference>
<dbReference type="AlphaFoldDB" id="A0A212KDV2"/>
<dbReference type="RefSeq" id="WP_227118205.1">
    <property type="nucleotide sequence ID" value="NZ_LT598928.1"/>
</dbReference>
<keyword evidence="3" id="KW-0813">Transport</keyword>
<evidence type="ECO:0000256" key="8">
    <source>
        <dbReference type="ARBA" id="ARBA00023136"/>
    </source>
</evidence>
<accession>A0A212KDV2</accession>
<evidence type="ECO:0000256" key="2">
    <source>
        <dbReference type="ARBA" id="ARBA00010942"/>
    </source>
</evidence>
<dbReference type="InterPro" id="IPR027463">
    <property type="entry name" value="AcrB_DN_DC_subdom"/>
</dbReference>
<dbReference type="GO" id="GO:0015562">
    <property type="term" value="F:efflux transmembrane transporter activity"/>
    <property type="evidence" value="ECO:0007669"/>
    <property type="project" value="InterPro"/>
</dbReference>
<dbReference type="GO" id="GO:0005886">
    <property type="term" value="C:plasma membrane"/>
    <property type="evidence" value="ECO:0007669"/>
    <property type="project" value="UniProtKB-SubCell"/>
</dbReference>
<feature type="transmembrane region" description="Helical" evidence="9">
    <location>
        <begin position="366"/>
        <end position="390"/>
    </location>
</feature>
<evidence type="ECO:0000256" key="3">
    <source>
        <dbReference type="ARBA" id="ARBA00022448"/>
    </source>
</evidence>